<comment type="caution">
    <text evidence="7">The sequence shown here is derived from an EMBL/GenBank/DDBJ whole genome shotgun (WGS) entry which is preliminary data.</text>
</comment>
<feature type="transmembrane region" description="Helical" evidence="6">
    <location>
        <begin position="177"/>
        <end position="199"/>
    </location>
</feature>
<dbReference type="OrthoDB" id="977385at2"/>
<feature type="transmembrane region" description="Helical" evidence="6">
    <location>
        <begin position="253"/>
        <end position="276"/>
    </location>
</feature>
<accession>A0A5C6RLS3</accession>
<protein>
    <submittedName>
        <fullName evidence="7">YihY/virulence factor BrkB family protein</fullName>
    </submittedName>
</protein>
<organism evidence="7 8">
    <name type="scientific">Phaeodactylibacter luteus</name>
    <dbReference type="NCBI Taxonomy" id="1564516"/>
    <lineage>
        <taxon>Bacteria</taxon>
        <taxon>Pseudomonadati</taxon>
        <taxon>Bacteroidota</taxon>
        <taxon>Saprospiria</taxon>
        <taxon>Saprospirales</taxon>
        <taxon>Haliscomenobacteraceae</taxon>
        <taxon>Phaeodactylibacter</taxon>
    </lineage>
</organism>
<evidence type="ECO:0000256" key="2">
    <source>
        <dbReference type="ARBA" id="ARBA00022475"/>
    </source>
</evidence>
<name>A0A5C6RLS3_9BACT</name>
<evidence type="ECO:0000256" key="3">
    <source>
        <dbReference type="ARBA" id="ARBA00022692"/>
    </source>
</evidence>
<dbReference type="NCBIfam" id="TIGR00765">
    <property type="entry name" value="yihY_not_rbn"/>
    <property type="match status" value="1"/>
</dbReference>
<dbReference type="Proteomes" id="UP000321580">
    <property type="component" value="Unassembled WGS sequence"/>
</dbReference>
<keyword evidence="5 6" id="KW-0472">Membrane</keyword>
<evidence type="ECO:0000313" key="8">
    <source>
        <dbReference type="Proteomes" id="UP000321580"/>
    </source>
</evidence>
<dbReference type="PANTHER" id="PTHR30213">
    <property type="entry name" value="INNER MEMBRANE PROTEIN YHJD"/>
    <property type="match status" value="1"/>
</dbReference>
<sequence>MKRLKQLDVKKIQELFLNLPLVKQAIQWSRDNSLPGFFKVPIYDVLVFIQIELKRNDLFTRSYAIAYSFFLSIFPSLIAFFTLIPLFKRAFIQYLPEGENFDLYLRSEIQRLLPGVAGDRLFAFVDDVTNNPRFGLLSIGFIFAIYFASNGMLALMRGFEKSYLKTFKTRNAFKKRFIAIGLTFQIGILLIAAVVLIILGEFLLSLLNQYIRLDQFTQITIQLLRWLSILLLFYTGISIIYRYGAAAKKRFSMFSPGATLSTLLCIISSLAFSFYVNEFNTYNELYGSIGAIIALMLWIQINSLILLMGFELNASIAVNRDLKEEVQEKEENL</sequence>
<comment type="subcellular location">
    <subcellularLocation>
        <location evidence="1">Cell membrane</location>
        <topology evidence="1">Multi-pass membrane protein</topology>
    </subcellularLocation>
</comment>
<dbReference type="AlphaFoldDB" id="A0A5C6RLS3"/>
<evidence type="ECO:0000256" key="4">
    <source>
        <dbReference type="ARBA" id="ARBA00022989"/>
    </source>
</evidence>
<proteinExistence type="predicted"/>
<feature type="transmembrane region" description="Helical" evidence="6">
    <location>
        <begin position="134"/>
        <end position="156"/>
    </location>
</feature>
<keyword evidence="8" id="KW-1185">Reference proteome</keyword>
<evidence type="ECO:0000256" key="1">
    <source>
        <dbReference type="ARBA" id="ARBA00004651"/>
    </source>
</evidence>
<feature type="transmembrane region" description="Helical" evidence="6">
    <location>
        <begin position="219"/>
        <end position="241"/>
    </location>
</feature>
<gene>
    <name evidence="7" type="ORF">FRY97_15150</name>
</gene>
<dbReference type="RefSeq" id="WP_147168400.1">
    <property type="nucleotide sequence ID" value="NZ_VOOR01000033.1"/>
</dbReference>
<feature type="transmembrane region" description="Helical" evidence="6">
    <location>
        <begin position="288"/>
        <end position="310"/>
    </location>
</feature>
<dbReference type="InterPro" id="IPR017039">
    <property type="entry name" value="Virul_fac_BrkB"/>
</dbReference>
<evidence type="ECO:0000256" key="5">
    <source>
        <dbReference type="ARBA" id="ARBA00023136"/>
    </source>
</evidence>
<keyword evidence="3 6" id="KW-0812">Transmembrane</keyword>
<keyword evidence="2" id="KW-1003">Cell membrane</keyword>
<evidence type="ECO:0000256" key="6">
    <source>
        <dbReference type="SAM" id="Phobius"/>
    </source>
</evidence>
<evidence type="ECO:0000313" key="7">
    <source>
        <dbReference type="EMBL" id="TXB62272.1"/>
    </source>
</evidence>
<reference evidence="7 8" key="1">
    <citation type="submission" date="2019-08" db="EMBL/GenBank/DDBJ databases">
        <title>Genome of Phaeodactylibacter luteus.</title>
        <authorList>
            <person name="Bowman J.P."/>
        </authorList>
    </citation>
    <scope>NUCLEOTIDE SEQUENCE [LARGE SCALE GENOMIC DNA]</scope>
    <source>
        <strain evidence="7 8">KCTC 42180</strain>
    </source>
</reference>
<keyword evidence="4 6" id="KW-1133">Transmembrane helix</keyword>
<dbReference type="PIRSF" id="PIRSF035875">
    <property type="entry name" value="RNase_BN"/>
    <property type="match status" value="1"/>
</dbReference>
<dbReference type="PANTHER" id="PTHR30213:SF0">
    <property type="entry name" value="UPF0761 MEMBRANE PROTEIN YIHY"/>
    <property type="match status" value="1"/>
</dbReference>
<dbReference type="GO" id="GO:0005886">
    <property type="term" value="C:plasma membrane"/>
    <property type="evidence" value="ECO:0007669"/>
    <property type="project" value="UniProtKB-SubCell"/>
</dbReference>
<feature type="transmembrane region" description="Helical" evidence="6">
    <location>
        <begin position="64"/>
        <end position="87"/>
    </location>
</feature>
<dbReference type="Pfam" id="PF03631">
    <property type="entry name" value="Virul_fac_BrkB"/>
    <property type="match status" value="1"/>
</dbReference>
<dbReference type="EMBL" id="VOOR01000033">
    <property type="protein sequence ID" value="TXB62272.1"/>
    <property type="molecule type" value="Genomic_DNA"/>
</dbReference>